<organism evidence="8 9">
    <name type="scientific">Discina gigas</name>
    <dbReference type="NCBI Taxonomy" id="1032678"/>
    <lineage>
        <taxon>Eukaryota</taxon>
        <taxon>Fungi</taxon>
        <taxon>Dikarya</taxon>
        <taxon>Ascomycota</taxon>
        <taxon>Pezizomycotina</taxon>
        <taxon>Pezizomycetes</taxon>
        <taxon>Pezizales</taxon>
        <taxon>Discinaceae</taxon>
        <taxon>Discina</taxon>
    </lineage>
</organism>
<sequence length="162" mass="18048">MPVELIGQESSNPEAKATDLETYCFNHTMIRCKDPKKSLEFYCSVLGMSHLRTMELSAAKFNLYFLGYRQPGDPENHTGEGNPIASREGLVELTWNYGTENDADFKYHNGNTEPLGFGNISISVDDIDAACARFEDQKVEKLADGTTKNIAVIADPDGYRIE</sequence>
<dbReference type="InterPro" id="IPR004361">
    <property type="entry name" value="Glyoxalase_1"/>
</dbReference>
<evidence type="ECO:0000256" key="6">
    <source>
        <dbReference type="ARBA" id="ARBA00033298"/>
    </source>
</evidence>
<dbReference type="PROSITE" id="PS51819">
    <property type="entry name" value="VOC"/>
    <property type="match status" value="1"/>
</dbReference>
<evidence type="ECO:0000256" key="3">
    <source>
        <dbReference type="ARBA" id="ARBA00030291"/>
    </source>
</evidence>
<keyword evidence="2" id="KW-0862">Zinc</keyword>
<dbReference type="NCBIfam" id="TIGR00068">
    <property type="entry name" value="glyox_I"/>
    <property type="match status" value="1"/>
</dbReference>
<evidence type="ECO:0000256" key="5">
    <source>
        <dbReference type="ARBA" id="ARBA00032460"/>
    </source>
</evidence>
<dbReference type="GO" id="GO:0004462">
    <property type="term" value="F:lactoylglutathione lyase activity"/>
    <property type="evidence" value="ECO:0007669"/>
    <property type="project" value="UniProtKB-EC"/>
</dbReference>
<dbReference type="Proteomes" id="UP001447188">
    <property type="component" value="Unassembled WGS sequence"/>
</dbReference>
<dbReference type="SUPFAM" id="SSF54593">
    <property type="entry name" value="Glyoxalase/Bleomycin resistance protein/Dihydroxybiphenyl dioxygenase"/>
    <property type="match status" value="1"/>
</dbReference>
<accession>A0ABR3GU76</accession>
<evidence type="ECO:0000256" key="4">
    <source>
        <dbReference type="ARBA" id="ARBA00030892"/>
    </source>
</evidence>
<feature type="domain" description="VOC" evidence="7">
    <location>
        <begin position="24"/>
        <end position="162"/>
    </location>
</feature>
<dbReference type="Pfam" id="PF00903">
    <property type="entry name" value="Glyoxalase"/>
    <property type="match status" value="1"/>
</dbReference>
<dbReference type="EMBL" id="JBBBZM010000010">
    <property type="protein sequence ID" value="KAL0639501.1"/>
    <property type="molecule type" value="Genomic_DNA"/>
</dbReference>
<comment type="cofactor">
    <cofactor evidence="1">
        <name>Zn(2+)</name>
        <dbReference type="ChEBI" id="CHEBI:29105"/>
    </cofactor>
</comment>
<protein>
    <recommendedName>
        <fullName evidence="4">Aldoketomutase</fullName>
    </recommendedName>
    <alternativeName>
        <fullName evidence="3">Ketone-aldehyde mutase</fullName>
    </alternativeName>
    <alternativeName>
        <fullName evidence="5">Methylglyoxalase</fullName>
    </alternativeName>
    <alternativeName>
        <fullName evidence="6">S-D-lactoylglutathione methylglyoxal lyase</fullName>
    </alternativeName>
</protein>
<dbReference type="Gene3D" id="3.10.180.10">
    <property type="entry name" value="2,3-Dihydroxybiphenyl 1,2-Dioxygenase, domain 1"/>
    <property type="match status" value="1"/>
</dbReference>
<name>A0ABR3GU76_9PEZI</name>
<comment type="caution">
    <text evidence="8">The sequence shown here is derived from an EMBL/GenBank/DDBJ whole genome shotgun (WGS) entry which is preliminary data.</text>
</comment>
<evidence type="ECO:0000259" key="7">
    <source>
        <dbReference type="PROSITE" id="PS51819"/>
    </source>
</evidence>
<evidence type="ECO:0000256" key="2">
    <source>
        <dbReference type="ARBA" id="ARBA00022833"/>
    </source>
</evidence>
<keyword evidence="8" id="KW-0456">Lyase</keyword>
<dbReference type="CDD" id="cd07233">
    <property type="entry name" value="GlxI_Zn"/>
    <property type="match status" value="1"/>
</dbReference>
<evidence type="ECO:0000313" key="9">
    <source>
        <dbReference type="Proteomes" id="UP001447188"/>
    </source>
</evidence>
<evidence type="ECO:0000313" key="8">
    <source>
        <dbReference type="EMBL" id="KAL0639501.1"/>
    </source>
</evidence>
<gene>
    <name evidence="8" type="primary">GLO1</name>
    <name evidence="8" type="ORF">Q9L58_001327</name>
</gene>
<dbReference type="InterPro" id="IPR029068">
    <property type="entry name" value="Glyas_Bleomycin-R_OHBP_Dase"/>
</dbReference>
<dbReference type="PANTHER" id="PTHR10374">
    <property type="entry name" value="LACTOYLGLUTATHIONE LYASE GLYOXALASE I"/>
    <property type="match status" value="1"/>
</dbReference>
<dbReference type="PANTHER" id="PTHR10374:SF30">
    <property type="entry name" value="LACTOYLGLUTATHIONE LYASE"/>
    <property type="match status" value="1"/>
</dbReference>
<reference evidence="8 9" key="1">
    <citation type="submission" date="2024-02" db="EMBL/GenBank/DDBJ databases">
        <title>Discinaceae phylogenomics.</title>
        <authorList>
            <person name="Dirks A.C."/>
            <person name="James T.Y."/>
        </authorList>
    </citation>
    <scope>NUCLEOTIDE SEQUENCE [LARGE SCALE GENOMIC DNA]</scope>
    <source>
        <strain evidence="8 9">ACD0624</strain>
    </source>
</reference>
<dbReference type="InterPro" id="IPR004360">
    <property type="entry name" value="Glyas_Fos-R_dOase_dom"/>
</dbReference>
<proteinExistence type="predicted"/>
<keyword evidence="9" id="KW-1185">Reference proteome</keyword>
<dbReference type="InterPro" id="IPR037523">
    <property type="entry name" value="VOC_core"/>
</dbReference>
<evidence type="ECO:0000256" key="1">
    <source>
        <dbReference type="ARBA" id="ARBA00001947"/>
    </source>
</evidence>